<feature type="domain" description="Rad21/Rec8-like protein C-terminal eukaryotic" evidence="4">
    <location>
        <begin position="635"/>
        <end position="675"/>
    </location>
</feature>
<dbReference type="AlphaFoldDB" id="W3XG48"/>
<evidence type="ECO:0008006" key="8">
    <source>
        <dbReference type="Google" id="ProtNLM"/>
    </source>
</evidence>
<sequence length="683" mass="75566">MFYSHEILANHQYGVATIWIVATMGNKSITKRVSKRAIEDVDLARACEKIIEPGAPIALRLQGSLLFGVSKVYQRKCQYMLSDVQKIQGHMMSFLKTFGANQLDPEEVKARQVTNILFAELPENLMIMDDPDFFPTGNILPDPTEEMFFISQPTRQSTQNTNKTSSQMSPHSLQSAGSSSGNENFQLQLDFRESSVPGSHASQQGLQGLSSAQKPVRLANDDDPFGDGEEPIDLGFSVDEHGNIIESLDSVPAIVNEPVLPDMPSLAGVEGAGVQHQQHSDDQNDIFMMNEDPLPQAEGLPAGQATEGSSKKNDVVAPNSEQNQSPAPSRRQKKKRNIIHADHEIEISRDTLRKWQTDYLKNCGPQEPQDIAVQQARENAIHLTFGLGIGNIGQSLNIPGVIHPLAMEFSGDPLFTALTGLEILEKQVKRKRGRPAKKDINDEEQEERRVRARLEGDANDDELQRGGVASDEALDFGLDQSPPEIGREAQPAMDENPSSVMPWNRGSSIRHGSSIQRGGSVQHARDQSSPLGRRGADQEIVRYSSDVDMGGMEFGNGDHHSDDSFAMGPLTGAEAEPIEQLSTQDQNQRMREALDREGGHFLGFVETMMKEHGERYYDDDAELQRRWLDFDDMFVPNDTTRATAAQAFYHVLTLVTKGQMLVKQDGEGKEPFGRIHTGLEGFS</sequence>
<dbReference type="GO" id="GO:0003682">
    <property type="term" value="F:chromatin binding"/>
    <property type="evidence" value="ECO:0007669"/>
    <property type="project" value="TreeGrafter"/>
</dbReference>
<protein>
    <recommendedName>
        <fullName evidence="8">Rad21/Rec8-like protein N-terminal domain-containing protein</fullName>
    </recommendedName>
</protein>
<dbReference type="Pfam" id="PF04824">
    <property type="entry name" value="Rad21_Rec8"/>
    <property type="match status" value="1"/>
</dbReference>
<feature type="region of interest" description="Disordered" evidence="3">
    <location>
        <begin position="286"/>
        <end position="340"/>
    </location>
</feature>
<dbReference type="KEGG" id="pfy:PFICI_03009"/>
<keyword evidence="7" id="KW-1185">Reference proteome</keyword>
<keyword evidence="2" id="KW-0539">Nucleus</keyword>
<comment type="subcellular location">
    <subcellularLocation>
        <location evidence="1">Nucleus</location>
    </subcellularLocation>
</comment>
<dbReference type="InterPro" id="IPR039781">
    <property type="entry name" value="Rad21/Rec8-like"/>
</dbReference>
<feature type="region of interest" description="Disordered" evidence="3">
    <location>
        <begin position="428"/>
        <end position="539"/>
    </location>
</feature>
<feature type="region of interest" description="Disordered" evidence="3">
    <location>
        <begin position="153"/>
        <end position="230"/>
    </location>
</feature>
<accession>W3XG48</accession>
<dbReference type="PANTHER" id="PTHR12585">
    <property type="entry name" value="SCC1 / RAD21 FAMILY MEMBER"/>
    <property type="match status" value="1"/>
</dbReference>
<feature type="compositionally biased region" description="Low complexity" evidence="3">
    <location>
        <begin position="198"/>
        <end position="213"/>
    </location>
</feature>
<dbReference type="OMA" id="QQCHYVL"/>
<dbReference type="STRING" id="1229662.W3XG48"/>
<dbReference type="RefSeq" id="XP_007829781.1">
    <property type="nucleotide sequence ID" value="XM_007831590.1"/>
</dbReference>
<dbReference type="GO" id="GO:0007064">
    <property type="term" value="P:mitotic sister chromatid cohesion"/>
    <property type="evidence" value="ECO:0007669"/>
    <property type="project" value="TreeGrafter"/>
</dbReference>
<evidence type="ECO:0000256" key="3">
    <source>
        <dbReference type="SAM" id="MobiDB-lite"/>
    </source>
</evidence>
<feature type="compositionally biased region" description="Polar residues" evidence="3">
    <location>
        <begin position="153"/>
        <end position="187"/>
    </location>
</feature>
<dbReference type="GeneID" id="19268022"/>
<reference evidence="7" key="1">
    <citation type="journal article" date="2015" name="BMC Genomics">
        <title>Genomic and transcriptomic analysis of the endophytic fungus Pestalotiopsis fici reveals its lifestyle and high potential for synthesis of natural products.</title>
        <authorList>
            <person name="Wang X."/>
            <person name="Zhang X."/>
            <person name="Liu L."/>
            <person name="Xiang M."/>
            <person name="Wang W."/>
            <person name="Sun X."/>
            <person name="Che Y."/>
            <person name="Guo L."/>
            <person name="Liu G."/>
            <person name="Guo L."/>
            <person name="Wang C."/>
            <person name="Yin W.B."/>
            <person name="Stadler M."/>
            <person name="Zhang X."/>
            <person name="Liu X."/>
        </authorList>
    </citation>
    <scope>NUCLEOTIDE SEQUENCE [LARGE SCALE GENOMIC DNA]</scope>
    <source>
        <strain evidence="7">W106-1 / CGMCC3.15140</strain>
    </source>
</reference>
<evidence type="ECO:0000259" key="5">
    <source>
        <dbReference type="Pfam" id="PF04825"/>
    </source>
</evidence>
<evidence type="ECO:0000256" key="2">
    <source>
        <dbReference type="ARBA" id="ARBA00023242"/>
    </source>
</evidence>
<name>W3XG48_PESFW</name>
<dbReference type="Pfam" id="PF04825">
    <property type="entry name" value="Rad21_Rec8_N"/>
    <property type="match status" value="1"/>
</dbReference>
<feature type="compositionally biased region" description="Basic and acidic residues" evidence="3">
    <location>
        <begin position="436"/>
        <end position="456"/>
    </location>
</feature>
<feature type="compositionally biased region" description="Acidic residues" evidence="3">
    <location>
        <begin position="221"/>
        <end position="230"/>
    </location>
</feature>
<evidence type="ECO:0000313" key="7">
    <source>
        <dbReference type="Proteomes" id="UP000030651"/>
    </source>
</evidence>
<dbReference type="InterPro" id="IPR006909">
    <property type="entry name" value="Rad21/Rec8_C_eu"/>
</dbReference>
<dbReference type="HOGENOM" id="CLU_025342_0_0_1"/>
<dbReference type="InterPro" id="IPR006910">
    <property type="entry name" value="Rad21_Rec8_N"/>
</dbReference>
<dbReference type="eggNOG" id="KOG1213">
    <property type="taxonomic scope" value="Eukaryota"/>
</dbReference>
<dbReference type="OrthoDB" id="5427633at2759"/>
<evidence type="ECO:0000259" key="4">
    <source>
        <dbReference type="Pfam" id="PF04824"/>
    </source>
</evidence>
<feature type="compositionally biased region" description="Polar residues" evidence="3">
    <location>
        <begin position="496"/>
        <end position="519"/>
    </location>
</feature>
<dbReference type="GO" id="GO:0005634">
    <property type="term" value="C:nucleus"/>
    <property type="evidence" value="ECO:0007669"/>
    <property type="project" value="UniProtKB-SubCell"/>
</dbReference>
<dbReference type="CDD" id="cd21789">
    <property type="entry name" value="Rad21_Rec8_M_SpRec8p-like"/>
    <property type="match status" value="1"/>
</dbReference>
<evidence type="ECO:0000256" key="1">
    <source>
        <dbReference type="ARBA" id="ARBA00004123"/>
    </source>
</evidence>
<dbReference type="GO" id="GO:0030892">
    <property type="term" value="C:mitotic cohesin complex"/>
    <property type="evidence" value="ECO:0007669"/>
    <property type="project" value="TreeGrafter"/>
</dbReference>
<gene>
    <name evidence="6" type="ORF">PFICI_03009</name>
</gene>
<evidence type="ECO:0000313" key="6">
    <source>
        <dbReference type="EMBL" id="ETS84984.1"/>
    </source>
</evidence>
<feature type="domain" description="Rad21/Rec8-like protein N-terminal" evidence="5">
    <location>
        <begin position="1"/>
        <end position="110"/>
    </location>
</feature>
<dbReference type="InParanoid" id="W3XG48"/>
<organism evidence="6 7">
    <name type="scientific">Pestalotiopsis fici (strain W106-1 / CGMCC3.15140)</name>
    <dbReference type="NCBI Taxonomy" id="1229662"/>
    <lineage>
        <taxon>Eukaryota</taxon>
        <taxon>Fungi</taxon>
        <taxon>Dikarya</taxon>
        <taxon>Ascomycota</taxon>
        <taxon>Pezizomycotina</taxon>
        <taxon>Sordariomycetes</taxon>
        <taxon>Xylariomycetidae</taxon>
        <taxon>Amphisphaeriales</taxon>
        <taxon>Sporocadaceae</taxon>
        <taxon>Pestalotiopsis</taxon>
    </lineage>
</organism>
<dbReference type="PANTHER" id="PTHR12585:SF70">
    <property type="entry name" value="RAD21_REC8 N TERMINAL DOMAIN PROTEIN (AFU_ORTHOLOGUE AFUA_6G02900)"/>
    <property type="match status" value="1"/>
</dbReference>
<proteinExistence type="predicted"/>
<dbReference type="Proteomes" id="UP000030651">
    <property type="component" value="Unassembled WGS sequence"/>
</dbReference>
<dbReference type="EMBL" id="KI912110">
    <property type="protein sequence ID" value="ETS84984.1"/>
    <property type="molecule type" value="Genomic_DNA"/>
</dbReference>